<dbReference type="InterPro" id="IPR016152">
    <property type="entry name" value="PTrfase/Anion_transptr"/>
</dbReference>
<feature type="domain" description="PTS EIIA type-2" evidence="3">
    <location>
        <begin position="10"/>
        <end position="156"/>
    </location>
</feature>
<dbReference type="EMBL" id="CP053085">
    <property type="protein sequence ID" value="QJR35059.1"/>
    <property type="molecule type" value="Genomic_DNA"/>
</dbReference>
<evidence type="ECO:0000259" key="4">
    <source>
        <dbReference type="PROSITE" id="PS51371"/>
    </source>
</evidence>
<reference evidence="5 6" key="1">
    <citation type="submission" date="2020-05" db="EMBL/GenBank/DDBJ databases">
        <title>Complete genome sequence of Gemmatimonas greenlandica TET16.</title>
        <authorList>
            <person name="Zeng Y."/>
        </authorList>
    </citation>
    <scope>NUCLEOTIDE SEQUENCE [LARGE SCALE GENOMIC DNA]</scope>
    <source>
        <strain evidence="5 6">TET16</strain>
    </source>
</reference>
<dbReference type="Pfam" id="PF00359">
    <property type="entry name" value="PTS_EIIA_2"/>
    <property type="match status" value="1"/>
</dbReference>
<dbReference type="SUPFAM" id="SSF54631">
    <property type="entry name" value="CBS-domain pair"/>
    <property type="match status" value="1"/>
</dbReference>
<dbReference type="Pfam" id="PF00571">
    <property type="entry name" value="CBS"/>
    <property type="match status" value="2"/>
</dbReference>
<evidence type="ECO:0000313" key="5">
    <source>
        <dbReference type="EMBL" id="QJR35059.1"/>
    </source>
</evidence>
<dbReference type="Gene3D" id="3.40.930.10">
    <property type="entry name" value="Mannitol-specific EII, Chain A"/>
    <property type="match status" value="1"/>
</dbReference>
<evidence type="ECO:0000256" key="1">
    <source>
        <dbReference type="ARBA" id="ARBA00023122"/>
    </source>
</evidence>
<dbReference type="PANTHER" id="PTHR43080:SF2">
    <property type="entry name" value="CBS DOMAIN-CONTAINING PROTEIN"/>
    <property type="match status" value="1"/>
</dbReference>
<dbReference type="PANTHER" id="PTHR43080">
    <property type="entry name" value="CBS DOMAIN-CONTAINING PROTEIN CBSX3, MITOCHONDRIAL"/>
    <property type="match status" value="1"/>
</dbReference>
<gene>
    <name evidence="5" type="ORF">HKW67_05825</name>
</gene>
<accession>A0A6M4IMQ4</accession>
<dbReference type="KEGG" id="ggr:HKW67_05825"/>
<name>A0A6M4IMQ4_9BACT</name>
<dbReference type="PROSITE" id="PS51371">
    <property type="entry name" value="CBS"/>
    <property type="match status" value="2"/>
</dbReference>
<dbReference type="InterPro" id="IPR051257">
    <property type="entry name" value="Diverse_CBS-Domain"/>
</dbReference>
<feature type="domain" description="CBS" evidence="4">
    <location>
        <begin position="170"/>
        <end position="227"/>
    </location>
</feature>
<dbReference type="InterPro" id="IPR046342">
    <property type="entry name" value="CBS_dom_sf"/>
</dbReference>
<dbReference type="PROSITE" id="PS51094">
    <property type="entry name" value="PTS_EIIA_TYPE_2"/>
    <property type="match status" value="1"/>
</dbReference>
<dbReference type="Proteomes" id="UP000500938">
    <property type="component" value="Chromosome"/>
</dbReference>
<protein>
    <submittedName>
        <fullName evidence="5">CBS domain-containing protein</fullName>
    </submittedName>
</protein>
<proteinExistence type="predicted"/>
<dbReference type="AlphaFoldDB" id="A0A6M4IMQ4"/>
<sequence length="300" mass="32372">MPITPQRLADLLVASRVIMPLTAGTVADAAEALCVSLDESGALSNADLLRERIEEARSEDIVGLADRAFVLHYRTDAVRDLVVSIGVAPKDVVRVLDDNELQRARLVVLVCAPPRQMARHLQVVSALVRVLSNPATVAAALAAETPAQLVALAQFTGKELPAQLTVRELMSERPRTVGPEAPLRSAVLEMLRAGLGGLPVVDESNRVIGMLSERELLRDLLSHYLPRAGGVNALQPPAAARRTVRDIMTRQVLCVAPEQPLAEVASLMLNKDVDRVPVVKDDRLVGFLTRGDIVRKLIGS</sequence>
<dbReference type="RefSeq" id="WP_171224488.1">
    <property type="nucleotide sequence ID" value="NZ_CP053085.1"/>
</dbReference>
<organism evidence="5 6">
    <name type="scientific">Gemmatimonas groenlandica</name>
    <dbReference type="NCBI Taxonomy" id="2732249"/>
    <lineage>
        <taxon>Bacteria</taxon>
        <taxon>Pseudomonadati</taxon>
        <taxon>Gemmatimonadota</taxon>
        <taxon>Gemmatimonadia</taxon>
        <taxon>Gemmatimonadales</taxon>
        <taxon>Gemmatimonadaceae</taxon>
        <taxon>Gemmatimonas</taxon>
    </lineage>
</organism>
<evidence type="ECO:0000313" key="6">
    <source>
        <dbReference type="Proteomes" id="UP000500938"/>
    </source>
</evidence>
<dbReference type="Gene3D" id="3.10.580.10">
    <property type="entry name" value="CBS-domain"/>
    <property type="match status" value="1"/>
</dbReference>
<keyword evidence="6" id="KW-1185">Reference proteome</keyword>
<evidence type="ECO:0000256" key="2">
    <source>
        <dbReference type="PROSITE-ProRule" id="PRU00703"/>
    </source>
</evidence>
<evidence type="ECO:0000259" key="3">
    <source>
        <dbReference type="PROSITE" id="PS51094"/>
    </source>
</evidence>
<dbReference type="SMART" id="SM00116">
    <property type="entry name" value="CBS"/>
    <property type="match status" value="2"/>
</dbReference>
<dbReference type="InterPro" id="IPR002178">
    <property type="entry name" value="PTS_EIIA_type-2_dom"/>
</dbReference>
<dbReference type="SUPFAM" id="SSF55804">
    <property type="entry name" value="Phoshotransferase/anion transport protein"/>
    <property type="match status" value="1"/>
</dbReference>
<keyword evidence="1 2" id="KW-0129">CBS domain</keyword>
<feature type="domain" description="CBS" evidence="4">
    <location>
        <begin position="248"/>
        <end position="300"/>
    </location>
</feature>
<dbReference type="InterPro" id="IPR000644">
    <property type="entry name" value="CBS_dom"/>
</dbReference>